<dbReference type="Gene3D" id="1.10.1660.10">
    <property type="match status" value="1"/>
</dbReference>
<dbReference type="PROSITE" id="PS00552">
    <property type="entry name" value="HTH_MERR_1"/>
    <property type="match status" value="1"/>
</dbReference>
<dbReference type="PANTHER" id="PTHR30204">
    <property type="entry name" value="REDOX-CYCLING DRUG-SENSING TRANSCRIPTIONAL ACTIVATOR SOXR"/>
    <property type="match status" value="1"/>
</dbReference>
<feature type="coiled-coil region" evidence="4">
    <location>
        <begin position="73"/>
        <end position="110"/>
    </location>
</feature>
<name>A0ABS2WMM2_9BACL</name>
<sequence>MRIGDLSEQTGVSLRSLRYYEKKGLISPKRLPNGYRVYEESDVERVRMIQFYLEMGATTDEIAQFIRCPAADHSCAERAIRFYEQKLADVREQLSLLRKAEQRIESLLNHWKKINLKRSTWKGEENG</sequence>
<organism evidence="6 7">
    <name type="scientific">Polycladomyces zharkentensis</name>
    <dbReference type="NCBI Taxonomy" id="2807616"/>
    <lineage>
        <taxon>Bacteria</taxon>
        <taxon>Bacillati</taxon>
        <taxon>Bacillota</taxon>
        <taxon>Bacilli</taxon>
        <taxon>Bacillales</taxon>
        <taxon>Thermoactinomycetaceae</taxon>
        <taxon>Polycladomyces</taxon>
    </lineage>
</organism>
<dbReference type="PRINTS" id="PR00040">
    <property type="entry name" value="HTHMERR"/>
</dbReference>
<keyword evidence="2" id="KW-0238">DNA-binding</keyword>
<evidence type="ECO:0000256" key="1">
    <source>
        <dbReference type="ARBA" id="ARBA00023015"/>
    </source>
</evidence>
<dbReference type="EMBL" id="JAFHAP010000015">
    <property type="protein sequence ID" value="MBN2910721.1"/>
    <property type="molecule type" value="Genomic_DNA"/>
</dbReference>
<evidence type="ECO:0000313" key="7">
    <source>
        <dbReference type="Proteomes" id="UP001177120"/>
    </source>
</evidence>
<comment type="caution">
    <text evidence="6">The sequence shown here is derived from an EMBL/GenBank/DDBJ whole genome shotgun (WGS) entry which is preliminary data.</text>
</comment>
<evidence type="ECO:0000256" key="3">
    <source>
        <dbReference type="ARBA" id="ARBA00023163"/>
    </source>
</evidence>
<evidence type="ECO:0000256" key="2">
    <source>
        <dbReference type="ARBA" id="ARBA00023125"/>
    </source>
</evidence>
<keyword evidence="1" id="KW-0805">Transcription regulation</keyword>
<dbReference type="RefSeq" id="WP_205496901.1">
    <property type="nucleotide sequence ID" value="NZ_JAFHAP010000015.1"/>
</dbReference>
<dbReference type="SMART" id="SM00422">
    <property type="entry name" value="HTH_MERR"/>
    <property type="match status" value="1"/>
</dbReference>
<dbReference type="InterPro" id="IPR047057">
    <property type="entry name" value="MerR_fam"/>
</dbReference>
<dbReference type="SUPFAM" id="SSF46955">
    <property type="entry name" value="Putative DNA-binding domain"/>
    <property type="match status" value="1"/>
</dbReference>
<accession>A0ABS2WMM2</accession>
<keyword evidence="7" id="KW-1185">Reference proteome</keyword>
<dbReference type="PANTHER" id="PTHR30204:SF94">
    <property type="entry name" value="HEAVY METAL-DEPENDENT TRANSCRIPTIONAL REGULATOR HI_0293-RELATED"/>
    <property type="match status" value="1"/>
</dbReference>
<evidence type="ECO:0000313" key="6">
    <source>
        <dbReference type="EMBL" id="MBN2910721.1"/>
    </source>
</evidence>
<dbReference type="Proteomes" id="UP001177120">
    <property type="component" value="Unassembled WGS sequence"/>
</dbReference>
<proteinExistence type="predicted"/>
<dbReference type="InterPro" id="IPR009061">
    <property type="entry name" value="DNA-bd_dom_put_sf"/>
</dbReference>
<feature type="domain" description="HTH merR-type" evidence="5">
    <location>
        <begin position="1"/>
        <end position="68"/>
    </location>
</feature>
<protein>
    <submittedName>
        <fullName evidence="6">MerR family transcriptional regulator</fullName>
    </submittedName>
</protein>
<keyword evidence="4" id="KW-0175">Coiled coil</keyword>
<dbReference type="InterPro" id="IPR000551">
    <property type="entry name" value="MerR-type_HTH_dom"/>
</dbReference>
<reference evidence="6" key="1">
    <citation type="journal article" date="2024" name="Int. J. Syst. Evol. Microbiol.">
        <title>Polycladomyces zharkentensis sp. nov., a novel thermophilic cellulose- and starch-degrading member of the Bacillota from a geothermal aquifer in Kazakhstan.</title>
        <authorList>
            <person name="Mashzhan A."/>
            <person name="Kistaubayeva A."/>
            <person name="Javier-Lopez R."/>
            <person name="Bissenova U."/>
            <person name="Bissenbay A."/>
            <person name="Birkeland N.K."/>
        </authorList>
    </citation>
    <scope>NUCLEOTIDE SEQUENCE</scope>
    <source>
        <strain evidence="6">ZKZ2T</strain>
    </source>
</reference>
<dbReference type="PROSITE" id="PS50937">
    <property type="entry name" value="HTH_MERR_2"/>
    <property type="match status" value="1"/>
</dbReference>
<gene>
    <name evidence="6" type="ORF">JQC72_14570</name>
</gene>
<dbReference type="Pfam" id="PF13411">
    <property type="entry name" value="MerR_1"/>
    <property type="match status" value="1"/>
</dbReference>
<evidence type="ECO:0000256" key="4">
    <source>
        <dbReference type="SAM" id="Coils"/>
    </source>
</evidence>
<keyword evidence="3" id="KW-0804">Transcription</keyword>
<evidence type="ECO:0000259" key="5">
    <source>
        <dbReference type="PROSITE" id="PS50937"/>
    </source>
</evidence>